<dbReference type="EC" id="4.2.2.29" evidence="7"/>
<organism evidence="8 9">
    <name type="scientific">Umboniibacter marinipuniceus</name>
    <dbReference type="NCBI Taxonomy" id="569599"/>
    <lineage>
        <taxon>Bacteria</taxon>
        <taxon>Pseudomonadati</taxon>
        <taxon>Pseudomonadota</taxon>
        <taxon>Gammaproteobacteria</taxon>
        <taxon>Cellvibrionales</taxon>
        <taxon>Cellvibrionaceae</taxon>
        <taxon>Umboniibacter</taxon>
    </lineage>
</organism>
<dbReference type="AlphaFoldDB" id="A0A3M0A7G8"/>
<keyword evidence="9" id="KW-1185">Reference proteome</keyword>
<dbReference type="CDD" id="cd08010">
    <property type="entry name" value="MltG_like"/>
    <property type="match status" value="1"/>
</dbReference>
<evidence type="ECO:0000256" key="2">
    <source>
        <dbReference type="ARBA" id="ARBA00022692"/>
    </source>
</evidence>
<keyword evidence="3 7" id="KW-1133">Transmembrane helix</keyword>
<evidence type="ECO:0000256" key="4">
    <source>
        <dbReference type="ARBA" id="ARBA00023136"/>
    </source>
</evidence>
<dbReference type="GO" id="GO:0071555">
    <property type="term" value="P:cell wall organization"/>
    <property type="evidence" value="ECO:0007669"/>
    <property type="project" value="UniProtKB-KW"/>
</dbReference>
<comment type="caution">
    <text evidence="8">The sequence shown here is derived from an EMBL/GenBank/DDBJ whole genome shotgun (WGS) entry which is preliminary data.</text>
</comment>
<dbReference type="InterPro" id="IPR003770">
    <property type="entry name" value="MLTG-like"/>
</dbReference>
<keyword evidence="2 7" id="KW-0812">Transmembrane</keyword>
<dbReference type="Proteomes" id="UP000267187">
    <property type="component" value="Unassembled WGS sequence"/>
</dbReference>
<evidence type="ECO:0000256" key="5">
    <source>
        <dbReference type="ARBA" id="ARBA00023239"/>
    </source>
</evidence>
<evidence type="ECO:0000256" key="3">
    <source>
        <dbReference type="ARBA" id="ARBA00022989"/>
    </source>
</evidence>
<proteinExistence type="inferred from homology"/>
<comment type="catalytic activity">
    <reaction evidence="7">
        <text>a peptidoglycan chain = a peptidoglycan chain with N-acetyl-1,6-anhydromuramyl-[peptide] at the reducing end + a peptidoglycan chain with N-acetylglucosamine at the non-reducing end.</text>
        <dbReference type="EC" id="4.2.2.29"/>
    </reaction>
</comment>
<name>A0A3M0A7G8_9GAMM</name>
<keyword evidence="6 7" id="KW-0961">Cell wall biogenesis/degradation</keyword>
<keyword evidence="5 7" id="KW-0456">Lyase</keyword>
<dbReference type="GO" id="GO:0009252">
    <property type="term" value="P:peptidoglycan biosynthetic process"/>
    <property type="evidence" value="ECO:0007669"/>
    <property type="project" value="UniProtKB-UniRule"/>
</dbReference>
<comment type="function">
    <text evidence="7">Functions as a peptidoglycan terminase that cleaves nascent peptidoglycan strands endolytically to terminate their elongation.</text>
</comment>
<dbReference type="PANTHER" id="PTHR30518:SF2">
    <property type="entry name" value="ENDOLYTIC MUREIN TRANSGLYCOSYLASE"/>
    <property type="match status" value="1"/>
</dbReference>
<dbReference type="GO" id="GO:0008932">
    <property type="term" value="F:lytic endotransglycosylase activity"/>
    <property type="evidence" value="ECO:0007669"/>
    <property type="project" value="UniProtKB-UniRule"/>
</dbReference>
<accession>A0A3M0A7G8</accession>
<evidence type="ECO:0000256" key="7">
    <source>
        <dbReference type="HAMAP-Rule" id="MF_02065"/>
    </source>
</evidence>
<protein>
    <recommendedName>
        <fullName evidence="7">Endolytic murein transglycosylase</fullName>
        <ecNumber evidence="7">4.2.2.29</ecNumber>
    </recommendedName>
    <alternativeName>
        <fullName evidence="7">Peptidoglycan lytic transglycosylase</fullName>
    </alternativeName>
    <alternativeName>
        <fullName evidence="7">Peptidoglycan polymerization terminase</fullName>
    </alternativeName>
</protein>
<dbReference type="NCBIfam" id="TIGR00247">
    <property type="entry name" value="endolytic transglycosylase MltG"/>
    <property type="match status" value="1"/>
</dbReference>
<keyword evidence="7" id="KW-0997">Cell inner membrane</keyword>
<keyword evidence="1 7" id="KW-1003">Cell membrane</keyword>
<comment type="similarity">
    <text evidence="7">Belongs to the transglycosylase MltG family.</text>
</comment>
<gene>
    <name evidence="7" type="primary">mltG</name>
    <name evidence="8" type="ORF">DFR27_0885</name>
</gene>
<evidence type="ECO:0000313" key="9">
    <source>
        <dbReference type="Proteomes" id="UP000267187"/>
    </source>
</evidence>
<dbReference type="Gene3D" id="3.30.1490.480">
    <property type="entry name" value="Endolytic murein transglycosylase"/>
    <property type="match status" value="1"/>
</dbReference>
<evidence type="ECO:0000313" key="8">
    <source>
        <dbReference type="EMBL" id="RMA81091.1"/>
    </source>
</evidence>
<dbReference type="GO" id="GO:0005886">
    <property type="term" value="C:plasma membrane"/>
    <property type="evidence" value="ECO:0007669"/>
    <property type="project" value="UniProtKB-UniRule"/>
</dbReference>
<dbReference type="FunFam" id="3.30.160.60:FF:000242">
    <property type="entry name" value="Endolytic murein transglycosylase"/>
    <property type="match status" value="1"/>
</dbReference>
<evidence type="ECO:0000256" key="6">
    <source>
        <dbReference type="ARBA" id="ARBA00023316"/>
    </source>
</evidence>
<dbReference type="OrthoDB" id="9814591at2"/>
<feature type="site" description="Important for catalytic activity" evidence="7">
    <location>
        <position position="217"/>
    </location>
</feature>
<reference evidence="8 9" key="1">
    <citation type="submission" date="2018-10" db="EMBL/GenBank/DDBJ databases">
        <title>Genomic Encyclopedia of Type Strains, Phase IV (KMG-IV): sequencing the most valuable type-strain genomes for metagenomic binning, comparative biology and taxonomic classification.</title>
        <authorList>
            <person name="Goeker M."/>
        </authorList>
    </citation>
    <scope>NUCLEOTIDE SEQUENCE [LARGE SCALE GENOMIC DNA]</scope>
    <source>
        <strain evidence="8 9">DSM 25080</strain>
    </source>
</reference>
<dbReference type="RefSeq" id="WP_121876253.1">
    <property type="nucleotide sequence ID" value="NZ_REFJ01000002.1"/>
</dbReference>
<dbReference type="HAMAP" id="MF_02065">
    <property type="entry name" value="MltG"/>
    <property type="match status" value="1"/>
</dbReference>
<evidence type="ECO:0000256" key="1">
    <source>
        <dbReference type="ARBA" id="ARBA00022475"/>
    </source>
</evidence>
<keyword evidence="4 7" id="KW-0472">Membrane</keyword>
<sequence length="334" mass="37669">MMIKKMLIGLILGLLLLFTAAFVVDRHWQHQWTGPQLTEDRIYTIAPGRSQRAILRDLAAMELVPSSIWFQRWLGWKGIASVQSGEYQLNAGETAEVIWNRLAVGDVKRYQLTIIEGMSVREIIALLQGHEALSYDIDGVSPIELAHQMNIDTASAEGWLAPSTYYFHRGDSALELLQRSRRLMEEWLSEAWENRADTAAVTTAYEALILASIIEKETGVAAERPEISAVFTSRLNLGMRLQTDPTVIYGMGDRFDGDIRRRDLREATAWNTYVIRGLPPTPIASPSREAVIAAVNPGDGDYLYFVAKGDGSHYFSRTLEEHNRAVREYQLKGR</sequence>
<dbReference type="Gene3D" id="3.30.160.60">
    <property type="entry name" value="Classic Zinc Finger"/>
    <property type="match status" value="1"/>
</dbReference>
<dbReference type="PANTHER" id="PTHR30518">
    <property type="entry name" value="ENDOLYTIC MUREIN TRANSGLYCOSYLASE"/>
    <property type="match status" value="1"/>
</dbReference>
<dbReference type="Pfam" id="PF02618">
    <property type="entry name" value="YceG"/>
    <property type="match status" value="1"/>
</dbReference>
<dbReference type="EMBL" id="REFJ01000002">
    <property type="protein sequence ID" value="RMA81091.1"/>
    <property type="molecule type" value="Genomic_DNA"/>
</dbReference>